<sequence length="93" mass="9931">MESGRRAGGGGAEVGAQPPLFPSPSVPSSEHKAERARSGGPAPQESACAEYRGRGWEPNFFLPQNGHGCIPELLSQLSWWLKCSVCSQKADHL</sequence>
<name>A0AAW0I4C4_MYOGA</name>
<protein>
    <submittedName>
        <fullName evidence="2">Uncharacterized protein</fullName>
    </submittedName>
</protein>
<feature type="region of interest" description="Disordered" evidence="1">
    <location>
        <begin position="1"/>
        <end position="49"/>
    </location>
</feature>
<proteinExistence type="predicted"/>
<dbReference type="Proteomes" id="UP001488838">
    <property type="component" value="Unassembled WGS sequence"/>
</dbReference>
<organism evidence="2 3">
    <name type="scientific">Myodes glareolus</name>
    <name type="common">Bank vole</name>
    <name type="synonym">Clethrionomys glareolus</name>
    <dbReference type="NCBI Taxonomy" id="447135"/>
    <lineage>
        <taxon>Eukaryota</taxon>
        <taxon>Metazoa</taxon>
        <taxon>Chordata</taxon>
        <taxon>Craniata</taxon>
        <taxon>Vertebrata</taxon>
        <taxon>Euteleostomi</taxon>
        <taxon>Mammalia</taxon>
        <taxon>Eutheria</taxon>
        <taxon>Euarchontoglires</taxon>
        <taxon>Glires</taxon>
        <taxon>Rodentia</taxon>
        <taxon>Myomorpha</taxon>
        <taxon>Muroidea</taxon>
        <taxon>Cricetidae</taxon>
        <taxon>Arvicolinae</taxon>
        <taxon>Myodes</taxon>
    </lineage>
</organism>
<reference evidence="2 3" key="1">
    <citation type="journal article" date="2023" name="bioRxiv">
        <title>Conserved and derived expression patterns and positive selection on dental genes reveal complex evolutionary context of ever-growing rodent molars.</title>
        <authorList>
            <person name="Calamari Z.T."/>
            <person name="Song A."/>
            <person name="Cohen E."/>
            <person name="Akter M."/>
            <person name="Roy R.D."/>
            <person name="Hallikas O."/>
            <person name="Christensen M.M."/>
            <person name="Li P."/>
            <person name="Marangoni P."/>
            <person name="Jernvall J."/>
            <person name="Klein O.D."/>
        </authorList>
    </citation>
    <scope>NUCLEOTIDE SEQUENCE [LARGE SCALE GENOMIC DNA]</scope>
    <source>
        <strain evidence="2">V071</strain>
    </source>
</reference>
<evidence type="ECO:0000313" key="2">
    <source>
        <dbReference type="EMBL" id="KAK7808994.1"/>
    </source>
</evidence>
<comment type="caution">
    <text evidence="2">The sequence shown here is derived from an EMBL/GenBank/DDBJ whole genome shotgun (WGS) entry which is preliminary data.</text>
</comment>
<evidence type="ECO:0000256" key="1">
    <source>
        <dbReference type="SAM" id="MobiDB-lite"/>
    </source>
</evidence>
<dbReference type="AlphaFoldDB" id="A0AAW0I4C4"/>
<dbReference type="EMBL" id="JBBHLL010000225">
    <property type="protein sequence ID" value="KAK7808994.1"/>
    <property type="molecule type" value="Genomic_DNA"/>
</dbReference>
<accession>A0AAW0I4C4</accession>
<gene>
    <name evidence="2" type="ORF">U0070_010141</name>
</gene>
<evidence type="ECO:0000313" key="3">
    <source>
        <dbReference type="Proteomes" id="UP001488838"/>
    </source>
</evidence>
<feature type="compositionally biased region" description="Gly residues" evidence="1">
    <location>
        <begin position="1"/>
        <end position="13"/>
    </location>
</feature>
<keyword evidence="3" id="KW-1185">Reference proteome</keyword>